<dbReference type="EMBL" id="BMIV01000002">
    <property type="protein sequence ID" value="GGF59881.1"/>
    <property type="molecule type" value="Genomic_DNA"/>
</dbReference>
<reference evidence="4" key="1">
    <citation type="journal article" date="2019" name="Int. J. Syst. Evol. Microbiol.">
        <title>The Global Catalogue of Microorganisms (GCM) 10K type strain sequencing project: providing services to taxonomists for standard genome sequencing and annotation.</title>
        <authorList>
            <consortium name="The Broad Institute Genomics Platform"/>
            <consortium name="The Broad Institute Genome Sequencing Center for Infectious Disease"/>
            <person name="Wu L."/>
            <person name="Ma J."/>
        </authorList>
    </citation>
    <scope>NUCLEOTIDE SEQUENCE [LARGE SCALE GENOMIC DNA]</scope>
    <source>
        <strain evidence="4">CGMCC 1.15419</strain>
    </source>
</reference>
<dbReference type="InterPro" id="IPR036291">
    <property type="entry name" value="NAD(P)-bd_dom_sf"/>
</dbReference>
<dbReference type="Gene3D" id="3.40.50.720">
    <property type="entry name" value="NAD(P)-binding Rossmann-like Domain"/>
    <property type="match status" value="1"/>
</dbReference>
<protein>
    <submittedName>
        <fullName evidence="3">Uncharacterized protein</fullName>
    </submittedName>
</protein>
<evidence type="ECO:0000256" key="2">
    <source>
        <dbReference type="ARBA" id="ARBA00023002"/>
    </source>
</evidence>
<dbReference type="PROSITE" id="PS00061">
    <property type="entry name" value="ADH_SHORT"/>
    <property type="match status" value="1"/>
</dbReference>
<proteinExistence type="inferred from homology"/>
<gene>
    <name evidence="3" type="ORF">GCM10011402_09890</name>
</gene>
<keyword evidence="4" id="KW-1185">Reference proteome</keyword>
<name>A0ABQ1VEI7_9RHOB</name>
<sequence length="146" mass="15524">MLDSHVTGAFLVVREGVPLLRKATGSIVLISSIRALQSEPETEAYAASKGALLAMSHALAVSLGPDIRVNCILPGWIETAAYQKKENRSIPKHTEAEKAQHPVGRIGDPKDIAGLVAFLASDDAGFITGQRFVIDGGMAARLIYTD</sequence>
<comment type="caution">
    <text evidence="3">The sequence shown here is derived from an EMBL/GenBank/DDBJ whole genome shotgun (WGS) entry which is preliminary data.</text>
</comment>
<dbReference type="PANTHER" id="PTHR24321">
    <property type="entry name" value="DEHYDROGENASES, SHORT CHAIN"/>
    <property type="match status" value="1"/>
</dbReference>
<evidence type="ECO:0000256" key="1">
    <source>
        <dbReference type="ARBA" id="ARBA00006484"/>
    </source>
</evidence>
<dbReference type="InterPro" id="IPR020904">
    <property type="entry name" value="Sc_DH/Rdtase_CS"/>
</dbReference>
<accession>A0ABQ1VEI7</accession>
<dbReference type="Proteomes" id="UP000640509">
    <property type="component" value="Unassembled WGS sequence"/>
</dbReference>
<dbReference type="Pfam" id="PF13561">
    <property type="entry name" value="adh_short_C2"/>
    <property type="match status" value="1"/>
</dbReference>
<dbReference type="PANTHER" id="PTHR24321:SF8">
    <property type="entry name" value="ESTRADIOL 17-BETA-DEHYDROGENASE 8-RELATED"/>
    <property type="match status" value="1"/>
</dbReference>
<dbReference type="InterPro" id="IPR002347">
    <property type="entry name" value="SDR_fam"/>
</dbReference>
<keyword evidence="2" id="KW-0560">Oxidoreductase</keyword>
<comment type="similarity">
    <text evidence="1">Belongs to the short-chain dehydrogenases/reductases (SDR) family.</text>
</comment>
<dbReference type="SUPFAM" id="SSF51735">
    <property type="entry name" value="NAD(P)-binding Rossmann-fold domains"/>
    <property type="match status" value="1"/>
</dbReference>
<evidence type="ECO:0000313" key="4">
    <source>
        <dbReference type="Proteomes" id="UP000640509"/>
    </source>
</evidence>
<evidence type="ECO:0000313" key="3">
    <source>
        <dbReference type="EMBL" id="GGF59881.1"/>
    </source>
</evidence>
<dbReference type="PRINTS" id="PR00081">
    <property type="entry name" value="GDHRDH"/>
</dbReference>
<organism evidence="3 4">
    <name type="scientific">Paracoccus acridae</name>
    <dbReference type="NCBI Taxonomy" id="1795310"/>
    <lineage>
        <taxon>Bacteria</taxon>
        <taxon>Pseudomonadati</taxon>
        <taxon>Pseudomonadota</taxon>
        <taxon>Alphaproteobacteria</taxon>
        <taxon>Rhodobacterales</taxon>
        <taxon>Paracoccaceae</taxon>
        <taxon>Paracoccus</taxon>
    </lineage>
</organism>